<protein>
    <submittedName>
        <fullName evidence="2">Uncharacterized protein</fullName>
    </submittedName>
</protein>
<evidence type="ECO:0000313" key="3">
    <source>
        <dbReference type="Proteomes" id="UP000295560"/>
    </source>
</evidence>
<evidence type="ECO:0000256" key="1">
    <source>
        <dbReference type="SAM" id="MobiDB-lite"/>
    </source>
</evidence>
<dbReference type="AlphaFoldDB" id="A0A4R1HZ87"/>
<organism evidence="2 3">
    <name type="scientific">Pseudonocardia endophytica</name>
    <dbReference type="NCBI Taxonomy" id="401976"/>
    <lineage>
        <taxon>Bacteria</taxon>
        <taxon>Bacillati</taxon>
        <taxon>Actinomycetota</taxon>
        <taxon>Actinomycetes</taxon>
        <taxon>Pseudonocardiales</taxon>
        <taxon>Pseudonocardiaceae</taxon>
        <taxon>Pseudonocardia</taxon>
    </lineage>
</organism>
<reference evidence="2 3" key="1">
    <citation type="submission" date="2019-03" db="EMBL/GenBank/DDBJ databases">
        <title>Sequencing the genomes of 1000 actinobacteria strains.</title>
        <authorList>
            <person name="Klenk H.-P."/>
        </authorList>
    </citation>
    <scope>NUCLEOTIDE SEQUENCE [LARGE SCALE GENOMIC DNA]</scope>
    <source>
        <strain evidence="2 3">DSM 44969</strain>
    </source>
</reference>
<dbReference type="Proteomes" id="UP000295560">
    <property type="component" value="Unassembled WGS sequence"/>
</dbReference>
<dbReference type="EMBL" id="SMFZ01000001">
    <property type="protein sequence ID" value="TCK25439.1"/>
    <property type="molecule type" value="Genomic_DNA"/>
</dbReference>
<evidence type="ECO:0000313" key="2">
    <source>
        <dbReference type="EMBL" id="TCK25439.1"/>
    </source>
</evidence>
<name>A0A4R1HZ87_PSEEN</name>
<gene>
    <name evidence="2" type="ORF">EV378_1247</name>
</gene>
<proteinExistence type="predicted"/>
<feature type="region of interest" description="Disordered" evidence="1">
    <location>
        <begin position="1"/>
        <end position="20"/>
    </location>
</feature>
<sequence>MTDVDGGESVDGDGGVSPERLRAARRLAERAGAPRLPYPAREATDVHDAALLGAVELLSDPEWLAANWIDDADAGVINGGG</sequence>
<keyword evidence="3" id="KW-1185">Reference proteome</keyword>
<comment type="caution">
    <text evidence="2">The sequence shown here is derived from an EMBL/GenBank/DDBJ whole genome shotgun (WGS) entry which is preliminary data.</text>
</comment>
<feature type="compositionally biased region" description="Acidic residues" evidence="1">
    <location>
        <begin position="1"/>
        <end position="11"/>
    </location>
</feature>
<accession>A0A4R1HZ87</accession>
<dbReference type="RefSeq" id="WP_132421744.1">
    <property type="nucleotide sequence ID" value="NZ_SMFZ01000001.1"/>
</dbReference>